<dbReference type="PANTHER" id="PTHR34820:SF4">
    <property type="entry name" value="INNER MEMBRANE PROTEIN YEBZ"/>
    <property type="match status" value="1"/>
</dbReference>
<keyword evidence="3 7" id="KW-0732">Signal</keyword>
<keyword evidence="6" id="KW-0812">Transmembrane</keyword>
<reference evidence="9 10" key="1">
    <citation type="submission" date="2021-01" db="EMBL/GenBank/DDBJ databases">
        <title>Whole genome shotgun sequence of Planotetraspora kaengkrachanensis NBRC 104272.</title>
        <authorList>
            <person name="Komaki H."/>
            <person name="Tamura T."/>
        </authorList>
    </citation>
    <scope>NUCLEOTIDE SEQUENCE [LARGE SCALE GENOMIC DNA]</scope>
    <source>
        <strain evidence="9 10">NBRC 104272</strain>
    </source>
</reference>
<evidence type="ECO:0000259" key="8">
    <source>
        <dbReference type="Pfam" id="PF04234"/>
    </source>
</evidence>
<dbReference type="GO" id="GO:0005886">
    <property type="term" value="C:plasma membrane"/>
    <property type="evidence" value="ECO:0007669"/>
    <property type="project" value="TreeGrafter"/>
</dbReference>
<evidence type="ECO:0000256" key="5">
    <source>
        <dbReference type="SAM" id="MobiDB-lite"/>
    </source>
</evidence>
<evidence type="ECO:0000256" key="6">
    <source>
        <dbReference type="SAM" id="Phobius"/>
    </source>
</evidence>
<feature type="domain" description="CopC" evidence="8">
    <location>
        <begin position="21"/>
        <end position="111"/>
    </location>
</feature>
<gene>
    <name evidence="9" type="ORF">Pka01_03890</name>
</gene>
<comment type="caution">
    <text evidence="9">The sequence shown here is derived from an EMBL/GenBank/DDBJ whole genome shotgun (WGS) entry which is preliminary data.</text>
</comment>
<name>A0A8J3LR34_9ACTN</name>
<dbReference type="InterPro" id="IPR007348">
    <property type="entry name" value="CopC_dom"/>
</dbReference>
<keyword evidence="6" id="KW-1133">Transmembrane helix</keyword>
<feature type="chain" id="PRO_5035316103" description="CopC domain-containing protein" evidence="7">
    <location>
        <begin position="21"/>
        <end position="191"/>
    </location>
</feature>
<evidence type="ECO:0000256" key="2">
    <source>
        <dbReference type="ARBA" id="ARBA00022723"/>
    </source>
</evidence>
<dbReference type="InterPro" id="IPR014755">
    <property type="entry name" value="Cu-Rt/internalin_Ig-like"/>
</dbReference>
<accession>A0A8J3LR34</accession>
<dbReference type="GO" id="GO:0006825">
    <property type="term" value="P:copper ion transport"/>
    <property type="evidence" value="ECO:0007669"/>
    <property type="project" value="InterPro"/>
</dbReference>
<proteinExistence type="predicted"/>
<feature type="signal peptide" evidence="7">
    <location>
        <begin position="1"/>
        <end position="20"/>
    </location>
</feature>
<dbReference type="Gene3D" id="2.60.40.1220">
    <property type="match status" value="1"/>
</dbReference>
<comment type="subcellular location">
    <subcellularLocation>
        <location evidence="1">Cell envelope</location>
    </subcellularLocation>
</comment>
<dbReference type="Proteomes" id="UP000630097">
    <property type="component" value="Unassembled WGS sequence"/>
</dbReference>
<evidence type="ECO:0000256" key="7">
    <source>
        <dbReference type="SAM" id="SignalP"/>
    </source>
</evidence>
<evidence type="ECO:0000256" key="4">
    <source>
        <dbReference type="ARBA" id="ARBA00023008"/>
    </source>
</evidence>
<dbReference type="SUPFAM" id="SSF81296">
    <property type="entry name" value="E set domains"/>
    <property type="match status" value="1"/>
</dbReference>
<keyword evidence="6" id="KW-0472">Membrane</keyword>
<keyword evidence="2" id="KW-0479">Metal-binding</keyword>
<evidence type="ECO:0000256" key="3">
    <source>
        <dbReference type="ARBA" id="ARBA00022729"/>
    </source>
</evidence>
<feature type="compositionally biased region" description="Low complexity" evidence="5">
    <location>
        <begin position="125"/>
        <end position="140"/>
    </location>
</feature>
<evidence type="ECO:0000256" key="1">
    <source>
        <dbReference type="ARBA" id="ARBA00004196"/>
    </source>
</evidence>
<dbReference type="Pfam" id="PF04234">
    <property type="entry name" value="CopC"/>
    <property type="match status" value="1"/>
</dbReference>
<organism evidence="9 10">
    <name type="scientific">Planotetraspora kaengkrachanensis</name>
    <dbReference type="NCBI Taxonomy" id="575193"/>
    <lineage>
        <taxon>Bacteria</taxon>
        <taxon>Bacillati</taxon>
        <taxon>Actinomycetota</taxon>
        <taxon>Actinomycetes</taxon>
        <taxon>Streptosporangiales</taxon>
        <taxon>Streptosporangiaceae</taxon>
        <taxon>Planotetraspora</taxon>
    </lineage>
</organism>
<dbReference type="InterPro" id="IPR014756">
    <property type="entry name" value="Ig_E-set"/>
</dbReference>
<dbReference type="GO" id="GO:0042597">
    <property type="term" value="C:periplasmic space"/>
    <property type="evidence" value="ECO:0007669"/>
    <property type="project" value="InterPro"/>
</dbReference>
<feature type="transmembrane region" description="Helical" evidence="6">
    <location>
        <begin position="167"/>
        <end position="185"/>
    </location>
</feature>
<evidence type="ECO:0000313" key="10">
    <source>
        <dbReference type="Proteomes" id="UP000630097"/>
    </source>
</evidence>
<dbReference type="GO" id="GO:0046688">
    <property type="term" value="P:response to copper ion"/>
    <property type="evidence" value="ECO:0007669"/>
    <property type="project" value="InterPro"/>
</dbReference>
<dbReference type="AlphaFoldDB" id="A0A8J3LR34"/>
<protein>
    <recommendedName>
        <fullName evidence="8">CopC domain-containing protein</fullName>
    </recommendedName>
</protein>
<dbReference type="GO" id="GO:0030313">
    <property type="term" value="C:cell envelope"/>
    <property type="evidence" value="ECO:0007669"/>
    <property type="project" value="UniProtKB-SubCell"/>
</dbReference>
<keyword evidence="10" id="KW-1185">Reference proteome</keyword>
<dbReference type="InterPro" id="IPR032694">
    <property type="entry name" value="CopC/D"/>
</dbReference>
<sequence>MAALLATVVLSLGLSAPAQAHTTLKSSTPEKNAEVESLGKVTLEFSESVRFPTLLVRGAGGKRYESGQPVVNGVKVSIGVDESIPDGAYTIAWRVVSEDGHPLTGEIPFTVAGKPSPPATQEAGTPSATPTSAASDAATASATPTAAVAASPAADAQKDEDKPLIPGWIWVVVFGAGGIYLGMVISMRKKK</sequence>
<evidence type="ECO:0000313" key="9">
    <source>
        <dbReference type="EMBL" id="GIG77262.1"/>
    </source>
</evidence>
<dbReference type="GO" id="GO:0005507">
    <property type="term" value="F:copper ion binding"/>
    <property type="evidence" value="ECO:0007669"/>
    <property type="project" value="InterPro"/>
</dbReference>
<keyword evidence="4" id="KW-0186">Copper</keyword>
<feature type="region of interest" description="Disordered" evidence="5">
    <location>
        <begin position="112"/>
        <end position="140"/>
    </location>
</feature>
<dbReference type="PANTHER" id="PTHR34820">
    <property type="entry name" value="INNER MEMBRANE PROTEIN YEBZ"/>
    <property type="match status" value="1"/>
</dbReference>
<dbReference type="EMBL" id="BONV01000001">
    <property type="protein sequence ID" value="GIG77262.1"/>
    <property type="molecule type" value="Genomic_DNA"/>
</dbReference>